<keyword evidence="2" id="KW-1185">Reference proteome</keyword>
<dbReference type="EMBL" id="ASPP01043559">
    <property type="protein sequence ID" value="ETN99573.1"/>
    <property type="molecule type" value="Genomic_DNA"/>
</dbReference>
<name>X6LDE1_RETFI</name>
<gene>
    <name evidence="1" type="ORF">RFI_37897</name>
</gene>
<dbReference type="Proteomes" id="UP000023152">
    <property type="component" value="Unassembled WGS sequence"/>
</dbReference>
<comment type="caution">
    <text evidence="1">The sequence shown here is derived from an EMBL/GenBank/DDBJ whole genome shotgun (WGS) entry which is preliminary data.</text>
</comment>
<feature type="non-terminal residue" evidence="1">
    <location>
        <position position="234"/>
    </location>
</feature>
<accession>X6LDE1</accession>
<sequence>TYHNEHFMNKKLLGGMQNEIEKPKYAMEMKALIRLCGNIIEEDELKKQLEQSNGNVSQVVEKIISKLMNQNIKESKEIEYTSDKFKREKEKVEVGEIKPGINLQGYCINEKCLASKAKLPIWINIGFKNISFISDKTCLICPDCKLSTITSIIKALFYNSEYSIRASDDLLPLKDNNYQVSYTIKSGLSYELNANKIRQHAKNIEDLRERSEYAMNSIEIKNLIIELQRYEITV</sequence>
<evidence type="ECO:0000313" key="2">
    <source>
        <dbReference type="Proteomes" id="UP000023152"/>
    </source>
</evidence>
<reference evidence="1 2" key="1">
    <citation type="journal article" date="2013" name="Curr. Biol.">
        <title>The Genome of the Foraminiferan Reticulomyxa filosa.</title>
        <authorList>
            <person name="Glockner G."/>
            <person name="Hulsmann N."/>
            <person name="Schleicher M."/>
            <person name="Noegel A.A."/>
            <person name="Eichinger L."/>
            <person name="Gallinger C."/>
            <person name="Pawlowski J."/>
            <person name="Sierra R."/>
            <person name="Euteneuer U."/>
            <person name="Pillet L."/>
            <person name="Moustafa A."/>
            <person name="Platzer M."/>
            <person name="Groth M."/>
            <person name="Szafranski K."/>
            <person name="Schliwa M."/>
        </authorList>
    </citation>
    <scope>NUCLEOTIDE SEQUENCE [LARGE SCALE GENOMIC DNA]</scope>
</reference>
<dbReference type="AlphaFoldDB" id="X6LDE1"/>
<organism evidence="1 2">
    <name type="scientific">Reticulomyxa filosa</name>
    <dbReference type="NCBI Taxonomy" id="46433"/>
    <lineage>
        <taxon>Eukaryota</taxon>
        <taxon>Sar</taxon>
        <taxon>Rhizaria</taxon>
        <taxon>Retaria</taxon>
        <taxon>Foraminifera</taxon>
        <taxon>Monothalamids</taxon>
        <taxon>Reticulomyxidae</taxon>
        <taxon>Reticulomyxa</taxon>
    </lineage>
</organism>
<proteinExistence type="predicted"/>
<feature type="non-terminal residue" evidence="1">
    <location>
        <position position="1"/>
    </location>
</feature>
<protein>
    <submittedName>
        <fullName evidence="1">Uncharacterized protein</fullName>
    </submittedName>
</protein>
<evidence type="ECO:0000313" key="1">
    <source>
        <dbReference type="EMBL" id="ETN99573.1"/>
    </source>
</evidence>